<feature type="region of interest" description="Disordered" evidence="1">
    <location>
        <begin position="119"/>
        <end position="138"/>
    </location>
</feature>
<keyword evidence="3" id="KW-1185">Reference proteome</keyword>
<evidence type="ECO:0000313" key="2">
    <source>
        <dbReference type="EMBL" id="KAJ7104449.1"/>
    </source>
</evidence>
<protein>
    <submittedName>
        <fullName evidence="2">Uncharacterized protein</fullName>
    </submittedName>
</protein>
<organism evidence="2 3">
    <name type="scientific">Mycena belliarum</name>
    <dbReference type="NCBI Taxonomy" id="1033014"/>
    <lineage>
        <taxon>Eukaryota</taxon>
        <taxon>Fungi</taxon>
        <taxon>Dikarya</taxon>
        <taxon>Basidiomycota</taxon>
        <taxon>Agaricomycotina</taxon>
        <taxon>Agaricomycetes</taxon>
        <taxon>Agaricomycetidae</taxon>
        <taxon>Agaricales</taxon>
        <taxon>Marasmiineae</taxon>
        <taxon>Mycenaceae</taxon>
        <taxon>Mycena</taxon>
    </lineage>
</organism>
<dbReference type="EMBL" id="JARJCN010000001">
    <property type="protein sequence ID" value="KAJ7104449.1"/>
    <property type="molecule type" value="Genomic_DNA"/>
</dbReference>
<evidence type="ECO:0000313" key="3">
    <source>
        <dbReference type="Proteomes" id="UP001222325"/>
    </source>
</evidence>
<gene>
    <name evidence="2" type="ORF">B0H15DRAFT_25645</name>
</gene>
<name>A0AAD6UJN2_9AGAR</name>
<comment type="caution">
    <text evidence="2">The sequence shown here is derived from an EMBL/GenBank/DDBJ whole genome shotgun (WGS) entry which is preliminary data.</text>
</comment>
<reference evidence="2" key="1">
    <citation type="submission" date="2023-03" db="EMBL/GenBank/DDBJ databases">
        <title>Massive genome expansion in bonnet fungi (Mycena s.s.) driven by repeated elements and novel gene families across ecological guilds.</title>
        <authorList>
            <consortium name="Lawrence Berkeley National Laboratory"/>
            <person name="Harder C.B."/>
            <person name="Miyauchi S."/>
            <person name="Viragh M."/>
            <person name="Kuo A."/>
            <person name="Thoen E."/>
            <person name="Andreopoulos B."/>
            <person name="Lu D."/>
            <person name="Skrede I."/>
            <person name="Drula E."/>
            <person name="Henrissat B."/>
            <person name="Morin E."/>
            <person name="Kohler A."/>
            <person name="Barry K."/>
            <person name="LaButti K."/>
            <person name="Morin E."/>
            <person name="Salamov A."/>
            <person name="Lipzen A."/>
            <person name="Mereny Z."/>
            <person name="Hegedus B."/>
            <person name="Baldrian P."/>
            <person name="Stursova M."/>
            <person name="Weitz H."/>
            <person name="Taylor A."/>
            <person name="Grigoriev I.V."/>
            <person name="Nagy L.G."/>
            <person name="Martin F."/>
            <person name="Kauserud H."/>
        </authorList>
    </citation>
    <scope>NUCLEOTIDE SEQUENCE</scope>
    <source>
        <strain evidence="2">CBHHK173m</strain>
    </source>
</reference>
<proteinExistence type="predicted"/>
<dbReference type="Proteomes" id="UP001222325">
    <property type="component" value="Unassembled WGS sequence"/>
</dbReference>
<accession>A0AAD6UJN2</accession>
<sequence length="175" mass="19681">MDRKTRRSSLTFDAPGHFWTMHIRDHHPMHARAVRRTVLTRANTILSAPLLSLLFFNTIHQLFPGNKHATSRLGSHDLRPRRIQPPYLRVAHDLPGPFVAHSRTSRGVRRALAQSLLRKEERDERHGGHIHKCGGQGPGPLRRLAGALLQERGLAGLGRLRFWPLESSTVSMGAG</sequence>
<evidence type="ECO:0000256" key="1">
    <source>
        <dbReference type="SAM" id="MobiDB-lite"/>
    </source>
</evidence>
<dbReference type="AlphaFoldDB" id="A0AAD6UJN2"/>